<accession>A0A1C3H7J3</accession>
<keyword evidence="2 9" id="KW-0808">Transferase</keyword>
<dbReference type="GO" id="GO:0005737">
    <property type="term" value="C:cytoplasm"/>
    <property type="evidence" value="ECO:0007669"/>
    <property type="project" value="UniProtKB-SubCell"/>
</dbReference>
<evidence type="ECO:0000256" key="1">
    <source>
        <dbReference type="ARBA" id="ARBA00022490"/>
    </source>
</evidence>
<comment type="subcellular location">
    <subcellularLocation>
        <location evidence="9">Cytoplasm</location>
    </subcellularLocation>
</comment>
<keyword evidence="6 9" id="KW-0460">Magnesium</keyword>
<evidence type="ECO:0000259" key="10">
    <source>
        <dbReference type="Pfam" id="PF01467"/>
    </source>
</evidence>
<dbReference type="CDD" id="cd02163">
    <property type="entry name" value="PPAT"/>
    <property type="match status" value="1"/>
</dbReference>
<dbReference type="GO" id="GO:0004595">
    <property type="term" value="F:pantetheine-phosphate adenylyltransferase activity"/>
    <property type="evidence" value="ECO:0007669"/>
    <property type="project" value="UniProtKB-UniRule"/>
</dbReference>
<dbReference type="PANTHER" id="PTHR21342:SF1">
    <property type="entry name" value="PHOSPHOPANTETHEINE ADENYLYLTRANSFERASE"/>
    <property type="match status" value="1"/>
</dbReference>
<name>A0A1C3H7J3_9GAMM</name>
<evidence type="ECO:0000256" key="3">
    <source>
        <dbReference type="ARBA" id="ARBA00022695"/>
    </source>
</evidence>
<evidence type="ECO:0000313" key="12">
    <source>
        <dbReference type="Proteomes" id="UP000190837"/>
    </source>
</evidence>
<dbReference type="PANTHER" id="PTHR21342">
    <property type="entry name" value="PHOSPHOPANTETHEINE ADENYLYLTRANSFERASE"/>
    <property type="match status" value="1"/>
</dbReference>
<protein>
    <recommendedName>
        <fullName evidence="9">Phosphopantetheine adenylyltransferase</fullName>
        <ecNumber evidence="9">2.7.7.3</ecNumber>
    </recommendedName>
    <alternativeName>
        <fullName evidence="9">Dephospho-CoA pyrophosphorylase</fullName>
    </alternativeName>
    <alternativeName>
        <fullName evidence="9">Pantetheine-phosphate adenylyltransferase</fullName>
        <shortName evidence="9">PPAT</shortName>
    </alternativeName>
</protein>
<dbReference type="EMBL" id="FKLO01000083">
    <property type="protein sequence ID" value="SAM72508.1"/>
    <property type="molecule type" value="Genomic_DNA"/>
</dbReference>
<evidence type="ECO:0000256" key="6">
    <source>
        <dbReference type="ARBA" id="ARBA00022842"/>
    </source>
</evidence>
<comment type="function">
    <text evidence="9">Reversibly transfers an adenylyl group from ATP to 4'-phosphopantetheine, yielding dephospho-CoA (dPCoA) and pyrophosphate.</text>
</comment>
<dbReference type="NCBIfam" id="TIGR01510">
    <property type="entry name" value="coaD_prev_kdtB"/>
    <property type="match status" value="1"/>
</dbReference>
<feature type="binding site" evidence="9">
    <location>
        <position position="77"/>
    </location>
    <ligand>
        <name>substrate</name>
    </ligand>
</feature>
<keyword evidence="1 9" id="KW-0963">Cytoplasm</keyword>
<keyword evidence="3 9" id="KW-0548">Nucleotidyltransferase</keyword>
<dbReference type="Proteomes" id="UP000190837">
    <property type="component" value="Unassembled WGS sequence"/>
</dbReference>
<gene>
    <name evidence="9" type="primary">coaD</name>
    <name evidence="11" type="ORF">CHUV0807_2476</name>
</gene>
<dbReference type="InterPro" id="IPR014729">
    <property type="entry name" value="Rossmann-like_a/b/a_fold"/>
</dbReference>
<feature type="binding site" evidence="9">
    <location>
        <begin position="10"/>
        <end position="11"/>
    </location>
    <ligand>
        <name>ATP</name>
        <dbReference type="ChEBI" id="CHEBI:30616"/>
    </ligand>
</feature>
<organism evidence="11 12">
    <name type="scientific">Cardiobacterium hominis</name>
    <dbReference type="NCBI Taxonomy" id="2718"/>
    <lineage>
        <taxon>Bacteria</taxon>
        <taxon>Pseudomonadati</taxon>
        <taxon>Pseudomonadota</taxon>
        <taxon>Gammaproteobacteria</taxon>
        <taxon>Cardiobacteriales</taxon>
        <taxon>Cardiobacteriaceae</taxon>
        <taxon>Cardiobacterium</taxon>
    </lineage>
</organism>
<comment type="cofactor">
    <cofactor evidence="9">
        <name>Mg(2+)</name>
        <dbReference type="ChEBI" id="CHEBI:18420"/>
    </cofactor>
</comment>
<feature type="binding site" evidence="9">
    <location>
        <position position="42"/>
    </location>
    <ligand>
        <name>substrate</name>
    </ligand>
</feature>
<dbReference type="GO" id="GO:0005524">
    <property type="term" value="F:ATP binding"/>
    <property type="evidence" value="ECO:0007669"/>
    <property type="project" value="UniProtKB-KW"/>
</dbReference>
<keyword evidence="4 9" id="KW-0547">Nucleotide-binding</keyword>
<sequence>MTRIAIYPGTFDPITRGHEDIIRRAGALCDRLYVAVARAHHKQTLFNIEERLAMVRTVCADMNNGCEIVPVAFEGLLVEACRQYGATIIVRGIRSVADYEYEHQLSGMNRHLLPQAETVFLITADHYSFVSSSLIRETARLGGDVGELVHASVKKNLTTKVCTQS</sequence>
<dbReference type="NCBIfam" id="TIGR00125">
    <property type="entry name" value="cyt_tran_rel"/>
    <property type="match status" value="1"/>
</dbReference>
<dbReference type="PRINTS" id="PR01020">
    <property type="entry name" value="LPSBIOSNTHSS"/>
</dbReference>
<feature type="domain" description="Cytidyltransferase-like" evidence="10">
    <location>
        <begin position="6"/>
        <end position="137"/>
    </location>
</feature>
<dbReference type="RefSeq" id="WP_079542283.1">
    <property type="nucleotide sequence ID" value="NZ_FKLO01000083.1"/>
</dbReference>
<dbReference type="InterPro" id="IPR004821">
    <property type="entry name" value="Cyt_trans-like"/>
</dbReference>
<comment type="catalytic activity">
    <reaction evidence="8 9">
        <text>(R)-4'-phosphopantetheine + ATP + H(+) = 3'-dephospho-CoA + diphosphate</text>
        <dbReference type="Rhea" id="RHEA:19801"/>
        <dbReference type="ChEBI" id="CHEBI:15378"/>
        <dbReference type="ChEBI" id="CHEBI:30616"/>
        <dbReference type="ChEBI" id="CHEBI:33019"/>
        <dbReference type="ChEBI" id="CHEBI:57328"/>
        <dbReference type="ChEBI" id="CHEBI:61723"/>
        <dbReference type="EC" id="2.7.7.3"/>
    </reaction>
</comment>
<dbReference type="Gene3D" id="3.40.50.620">
    <property type="entry name" value="HUPs"/>
    <property type="match status" value="1"/>
</dbReference>
<comment type="similarity">
    <text evidence="9">Belongs to the bacterial CoaD family.</text>
</comment>
<dbReference type="GO" id="GO:0015937">
    <property type="term" value="P:coenzyme A biosynthetic process"/>
    <property type="evidence" value="ECO:0007669"/>
    <property type="project" value="UniProtKB-UniRule"/>
</dbReference>
<reference evidence="12" key="1">
    <citation type="submission" date="2016-04" db="EMBL/GenBank/DDBJ databases">
        <authorList>
            <person name="Tagini F."/>
        </authorList>
    </citation>
    <scope>NUCLEOTIDE SEQUENCE [LARGE SCALE GENOMIC DNA]</scope>
    <source>
        <strain evidence="12">CHUV0807</strain>
    </source>
</reference>
<dbReference type="EC" id="2.7.7.3" evidence="9"/>
<evidence type="ECO:0000256" key="7">
    <source>
        <dbReference type="ARBA" id="ARBA00022993"/>
    </source>
</evidence>
<keyword evidence="7 9" id="KW-0173">Coenzyme A biosynthesis</keyword>
<dbReference type="AlphaFoldDB" id="A0A1C3H7J3"/>
<keyword evidence="5 9" id="KW-0067">ATP-binding</keyword>
<dbReference type="SUPFAM" id="SSF52374">
    <property type="entry name" value="Nucleotidylyl transferase"/>
    <property type="match status" value="1"/>
</dbReference>
<feature type="binding site" evidence="9">
    <location>
        <position position="10"/>
    </location>
    <ligand>
        <name>substrate</name>
    </ligand>
</feature>
<feature type="binding site" evidence="9">
    <location>
        <position position="91"/>
    </location>
    <ligand>
        <name>substrate</name>
    </ligand>
</feature>
<dbReference type="Pfam" id="PF01467">
    <property type="entry name" value="CTP_transf_like"/>
    <property type="match status" value="1"/>
</dbReference>
<evidence type="ECO:0000256" key="4">
    <source>
        <dbReference type="ARBA" id="ARBA00022741"/>
    </source>
</evidence>
<evidence type="ECO:0000313" key="11">
    <source>
        <dbReference type="EMBL" id="SAM72508.1"/>
    </source>
</evidence>
<dbReference type="InterPro" id="IPR001980">
    <property type="entry name" value="PPAT"/>
</dbReference>
<evidence type="ECO:0000256" key="2">
    <source>
        <dbReference type="ARBA" id="ARBA00022679"/>
    </source>
</evidence>
<feature type="binding site" evidence="9">
    <location>
        <begin position="92"/>
        <end position="94"/>
    </location>
    <ligand>
        <name>ATP</name>
        <dbReference type="ChEBI" id="CHEBI:30616"/>
    </ligand>
</feature>
<dbReference type="HAMAP" id="MF_00151">
    <property type="entry name" value="PPAT_bact"/>
    <property type="match status" value="1"/>
</dbReference>
<evidence type="ECO:0000256" key="5">
    <source>
        <dbReference type="ARBA" id="ARBA00022840"/>
    </source>
</evidence>
<evidence type="ECO:0000256" key="8">
    <source>
        <dbReference type="ARBA" id="ARBA00029346"/>
    </source>
</evidence>
<comment type="pathway">
    <text evidence="9">Cofactor biosynthesis; coenzyme A biosynthesis; CoA from (R)-pantothenate: step 4/5.</text>
</comment>
<evidence type="ECO:0000256" key="9">
    <source>
        <dbReference type="HAMAP-Rule" id="MF_00151"/>
    </source>
</evidence>
<proteinExistence type="inferred from homology"/>
<comment type="subunit">
    <text evidence="9">Homohexamer.</text>
</comment>
<feature type="binding site" evidence="9">
    <location>
        <position position="102"/>
    </location>
    <ligand>
        <name>ATP</name>
        <dbReference type="ChEBI" id="CHEBI:30616"/>
    </ligand>
</feature>
<feature type="site" description="Transition state stabilizer" evidence="9">
    <location>
        <position position="18"/>
    </location>
</feature>
<dbReference type="UniPathway" id="UPA00241">
    <property type="reaction ID" value="UER00355"/>
</dbReference>
<feature type="binding site" evidence="9">
    <location>
        <begin position="127"/>
        <end position="133"/>
    </location>
    <ligand>
        <name>ATP</name>
        <dbReference type="ChEBI" id="CHEBI:30616"/>
    </ligand>
</feature>
<feature type="binding site" evidence="9">
    <location>
        <position position="18"/>
    </location>
    <ligand>
        <name>ATP</name>
        <dbReference type="ChEBI" id="CHEBI:30616"/>
    </ligand>
</feature>